<dbReference type="PANTHER" id="PTHR12649:SF11">
    <property type="entry name" value="PEPTIDYL-TRNA HYDROLASE 2, MITOCHONDRIAL"/>
    <property type="match status" value="1"/>
</dbReference>
<reference evidence="5 6" key="1">
    <citation type="submission" date="2015-09" db="EMBL/GenBank/DDBJ databases">
        <authorList>
            <consortium name="Pathogen Informatics"/>
        </authorList>
    </citation>
    <scope>NUCLEOTIDE SEQUENCE [LARGE SCALE GENOMIC DNA]</scope>
    <source>
        <strain evidence="5 6">2789STDY5834970</strain>
    </source>
</reference>
<dbReference type="Gene3D" id="3.40.1490.10">
    <property type="entry name" value="Bit1"/>
    <property type="match status" value="1"/>
</dbReference>
<evidence type="ECO:0000256" key="2">
    <source>
        <dbReference type="ARBA" id="ARBA00022801"/>
    </source>
</evidence>
<keyword evidence="2 5" id="KW-0378">Hydrolase</keyword>
<dbReference type="GO" id="GO:0005829">
    <property type="term" value="C:cytosol"/>
    <property type="evidence" value="ECO:0007669"/>
    <property type="project" value="TreeGrafter"/>
</dbReference>
<dbReference type="PANTHER" id="PTHR12649">
    <property type="entry name" value="PEPTIDYL-TRNA HYDROLASE 2"/>
    <property type="match status" value="1"/>
</dbReference>
<dbReference type="GO" id="GO:0004045">
    <property type="term" value="F:peptidyl-tRNA hydrolase activity"/>
    <property type="evidence" value="ECO:0007669"/>
    <property type="project" value="UniProtKB-EC"/>
</dbReference>
<gene>
    <name evidence="5" type="ORF">ERS852582_01196</name>
</gene>
<evidence type="ECO:0000256" key="4">
    <source>
        <dbReference type="ARBA" id="ARBA00048707"/>
    </source>
</evidence>
<dbReference type="RefSeq" id="WP_055185766.1">
    <property type="nucleotide sequence ID" value="NZ_CYXN01000007.1"/>
</dbReference>
<evidence type="ECO:0000256" key="1">
    <source>
        <dbReference type="ARBA" id="ARBA00013260"/>
    </source>
</evidence>
<dbReference type="EC" id="3.1.1.29" evidence="1"/>
<protein>
    <recommendedName>
        <fullName evidence="1">peptidyl-tRNA hydrolase</fullName>
        <ecNumber evidence="1">3.1.1.29</ecNumber>
    </recommendedName>
</protein>
<organism evidence="5 6">
    <name type="scientific">Faecalibacterium prausnitzii</name>
    <dbReference type="NCBI Taxonomy" id="853"/>
    <lineage>
        <taxon>Bacteria</taxon>
        <taxon>Bacillati</taxon>
        <taxon>Bacillota</taxon>
        <taxon>Clostridia</taxon>
        <taxon>Eubacteriales</taxon>
        <taxon>Oscillospiraceae</taxon>
        <taxon>Faecalibacterium</taxon>
    </lineage>
</organism>
<dbReference type="EMBL" id="CYXN01000007">
    <property type="protein sequence ID" value="CUM93603.1"/>
    <property type="molecule type" value="Genomic_DNA"/>
</dbReference>
<dbReference type="Pfam" id="PF01981">
    <property type="entry name" value="PTH2"/>
    <property type="match status" value="1"/>
</dbReference>
<dbReference type="AlphaFoldDB" id="A0A173ST92"/>
<accession>A0A173ST92</accession>
<evidence type="ECO:0000313" key="6">
    <source>
        <dbReference type="Proteomes" id="UP000095649"/>
    </source>
</evidence>
<proteinExistence type="inferred from homology"/>
<dbReference type="InterPro" id="IPR002833">
    <property type="entry name" value="PTH2"/>
</dbReference>
<dbReference type="OrthoDB" id="359599at2"/>
<name>A0A173ST92_9FIRM</name>
<dbReference type="Proteomes" id="UP000095649">
    <property type="component" value="Unassembled WGS sequence"/>
</dbReference>
<evidence type="ECO:0000256" key="3">
    <source>
        <dbReference type="ARBA" id="ARBA00038050"/>
    </source>
</evidence>
<dbReference type="SUPFAM" id="SSF102462">
    <property type="entry name" value="Peptidyl-tRNA hydrolase II"/>
    <property type="match status" value="1"/>
</dbReference>
<evidence type="ECO:0000313" key="5">
    <source>
        <dbReference type="EMBL" id="CUM93603.1"/>
    </source>
</evidence>
<sequence>MRQLIIARKDLQMSPGKLAAQCCHASLAFLTDPIGMGQGVEPIEKDGEITGYRAEIMLDKATYEEWFDGSFTKTICGAKNRNQLLKAKTIAEELGLVENKDFFLIRDACHTELEPEEFDENGEGMTLTCIGFRPLPDEIAHQISHKFHLY</sequence>
<comment type="catalytic activity">
    <reaction evidence="4">
        <text>an N-acyl-L-alpha-aminoacyl-tRNA + H2O = an N-acyl-L-amino acid + a tRNA + H(+)</text>
        <dbReference type="Rhea" id="RHEA:54448"/>
        <dbReference type="Rhea" id="RHEA-COMP:10123"/>
        <dbReference type="Rhea" id="RHEA-COMP:13883"/>
        <dbReference type="ChEBI" id="CHEBI:15377"/>
        <dbReference type="ChEBI" id="CHEBI:15378"/>
        <dbReference type="ChEBI" id="CHEBI:59874"/>
        <dbReference type="ChEBI" id="CHEBI:78442"/>
        <dbReference type="ChEBI" id="CHEBI:138191"/>
        <dbReference type="EC" id="3.1.1.29"/>
    </reaction>
</comment>
<dbReference type="InterPro" id="IPR023476">
    <property type="entry name" value="Pep_tRNA_hydro_II_dom_sf"/>
</dbReference>
<comment type="similarity">
    <text evidence="3">Belongs to the PTH2 family.</text>
</comment>